<dbReference type="Proteomes" id="UP001056384">
    <property type="component" value="Chromosome 1"/>
</dbReference>
<accession>A0A9Q9AC02</accession>
<dbReference type="SUPFAM" id="SSF51735">
    <property type="entry name" value="NAD(P)-binding Rossmann-fold domains"/>
    <property type="match status" value="1"/>
</dbReference>
<proteinExistence type="inferred from homology"/>
<comment type="similarity">
    <text evidence="1">Belongs to the NmrA-type oxidoreductase family.</text>
</comment>
<organism evidence="4 5">
    <name type="scientific">Septoria linicola</name>
    <dbReference type="NCBI Taxonomy" id="215465"/>
    <lineage>
        <taxon>Eukaryota</taxon>
        <taxon>Fungi</taxon>
        <taxon>Dikarya</taxon>
        <taxon>Ascomycota</taxon>
        <taxon>Pezizomycotina</taxon>
        <taxon>Dothideomycetes</taxon>
        <taxon>Dothideomycetidae</taxon>
        <taxon>Mycosphaerellales</taxon>
        <taxon>Mycosphaerellaceae</taxon>
        <taxon>Septoria</taxon>
    </lineage>
</organism>
<evidence type="ECO:0000256" key="2">
    <source>
        <dbReference type="ARBA" id="ARBA00022857"/>
    </source>
</evidence>
<feature type="domain" description="NmrA-like" evidence="3">
    <location>
        <begin position="9"/>
        <end position="159"/>
    </location>
</feature>
<gene>
    <name evidence="4" type="ORF">Slin15195_G000630</name>
</gene>
<dbReference type="Gene3D" id="3.40.50.720">
    <property type="entry name" value="NAD(P)-binding Rossmann-like Domain"/>
    <property type="match status" value="1"/>
</dbReference>
<dbReference type="GO" id="GO:0005634">
    <property type="term" value="C:nucleus"/>
    <property type="evidence" value="ECO:0007669"/>
    <property type="project" value="TreeGrafter"/>
</dbReference>
<evidence type="ECO:0000313" key="4">
    <source>
        <dbReference type="EMBL" id="USW46744.1"/>
    </source>
</evidence>
<dbReference type="InterPro" id="IPR036291">
    <property type="entry name" value="NAD(P)-bd_dom_sf"/>
</dbReference>
<evidence type="ECO:0000256" key="1">
    <source>
        <dbReference type="ARBA" id="ARBA00006328"/>
    </source>
</evidence>
<evidence type="ECO:0000259" key="3">
    <source>
        <dbReference type="Pfam" id="PF05368"/>
    </source>
</evidence>
<dbReference type="Pfam" id="PF05368">
    <property type="entry name" value="NmrA"/>
    <property type="match status" value="1"/>
</dbReference>
<dbReference type="InterPro" id="IPR008030">
    <property type="entry name" value="NmrA-like"/>
</dbReference>
<sequence>MSPPSSHPSTLVVFGATGNQGSFVIKTVLNDPVLSKKFKLRAISRDSSKPQMLAFAKQGVEVCVADMNSPETLSSALKGAHSVFLVTNFWESMSADIEFAQAKAVVDAAKAIGVQHLIFSSLINVSNESHGRLVYVSHFDGKARVEQYIRDSGLAATFVLP</sequence>
<keyword evidence="5" id="KW-1185">Reference proteome</keyword>
<dbReference type="PANTHER" id="PTHR42748">
    <property type="entry name" value="NITROGEN METABOLITE REPRESSION PROTEIN NMRA FAMILY MEMBER"/>
    <property type="match status" value="1"/>
</dbReference>
<evidence type="ECO:0000313" key="5">
    <source>
        <dbReference type="Proteomes" id="UP001056384"/>
    </source>
</evidence>
<protein>
    <submittedName>
        <fullName evidence="4">NmrA-like domain, NAD(P)-binding domain superfamily</fullName>
    </submittedName>
</protein>
<dbReference type="InterPro" id="IPR051164">
    <property type="entry name" value="NmrA-like_oxidored"/>
</dbReference>
<dbReference type="EMBL" id="CP099418">
    <property type="protein sequence ID" value="USW46744.1"/>
    <property type="molecule type" value="Genomic_DNA"/>
</dbReference>
<dbReference type="AlphaFoldDB" id="A0A9Q9AC02"/>
<keyword evidence="2" id="KW-0521">NADP</keyword>
<reference evidence="4" key="1">
    <citation type="submission" date="2022-06" db="EMBL/GenBank/DDBJ databases">
        <title>Complete genome sequences of two strains of the flax pathogen Septoria linicola.</title>
        <authorList>
            <person name="Lapalu N."/>
            <person name="Simon A."/>
            <person name="Demenou B."/>
            <person name="Paumier D."/>
            <person name="Guillot M.-P."/>
            <person name="Gout L."/>
            <person name="Valade R."/>
        </authorList>
    </citation>
    <scope>NUCLEOTIDE SEQUENCE</scope>
    <source>
        <strain evidence="4">SE15195</strain>
    </source>
</reference>
<name>A0A9Q9AC02_9PEZI</name>
<dbReference type="PANTHER" id="PTHR42748:SF31">
    <property type="entry name" value="NMRA-LIKE DOMAIN-CONTAINING PROTEIN-RELATED"/>
    <property type="match status" value="1"/>
</dbReference>